<comment type="similarity">
    <text evidence="1">Belongs to the PIGL family.</text>
</comment>
<dbReference type="AlphaFoldDB" id="A0A922L3Z2"/>
<feature type="chain" id="PRO_5038277006" description="N-acetylglucosaminylphosphatidylinositol deacetylase" evidence="3">
    <location>
        <begin position="20"/>
        <end position="283"/>
    </location>
</feature>
<dbReference type="InterPro" id="IPR024078">
    <property type="entry name" value="LmbE-like_dom_sf"/>
</dbReference>
<dbReference type="EC" id="3.5.1.89" evidence="2"/>
<dbReference type="PANTHER" id="PTHR12993:SF11">
    <property type="entry name" value="N-ACETYLGLUCOSAMINYL-PHOSPHATIDYLINOSITOL DE-N-ACETYLASE"/>
    <property type="match status" value="1"/>
</dbReference>
<dbReference type="Proteomes" id="UP000790347">
    <property type="component" value="Unassembled WGS sequence"/>
</dbReference>
<sequence length="283" mass="33678">MLSFLLFLTILFISWLILKHRIIKININHNVLLVTAHPDDELMFFGPTLLNEIRSRIENYDEKRPTKIHLLCLCTGDYYGDGEKRKQELNDALNELFRSTFDNSSVINSKKSMQDLLNELFIWEIRDDPELIDSPVADWQPYYIMKIIQEYCQRNAITKIITFDQYGVSGHSNHSAIYEAVNKLTEFKNLNIEIWFLKSVSIIRKYLAIFDIVFTVLSSSFQNNWNIYLISSLKDYLIIVHSLRKHYSQMVWFRRLLYASTSRYLFINSYHQVIFNQTDKKFQ</sequence>
<accession>A0A922L3Z2</accession>
<dbReference type="SUPFAM" id="SSF102588">
    <property type="entry name" value="LmbE-like"/>
    <property type="match status" value="1"/>
</dbReference>
<keyword evidence="3" id="KW-0732">Signal</keyword>
<name>A0A922L3Z2_DERFA</name>
<evidence type="ECO:0000313" key="6">
    <source>
        <dbReference type="Proteomes" id="UP000790347"/>
    </source>
</evidence>
<proteinExistence type="inferred from homology"/>
<evidence type="ECO:0000256" key="2">
    <source>
        <dbReference type="ARBA" id="ARBA00012176"/>
    </source>
</evidence>
<dbReference type="PANTHER" id="PTHR12993">
    <property type="entry name" value="N-ACETYLGLUCOSAMINYL-PHOSPHATIDYLINOSITOL DE-N-ACETYLASE-RELATED"/>
    <property type="match status" value="1"/>
</dbReference>
<dbReference type="InterPro" id="IPR003737">
    <property type="entry name" value="GlcNAc_PI_deacetylase-related"/>
</dbReference>
<comment type="caution">
    <text evidence="5">The sequence shown here is derived from an EMBL/GenBank/DDBJ whole genome shotgun (WGS) entry which is preliminary data.</text>
</comment>
<dbReference type="OrthoDB" id="440160at2759"/>
<organism evidence="5 6">
    <name type="scientific">Dermatophagoides farinae</name>
    <name type="common">American house dust mite</name>
    <dbReference type="NCBI Taxonomy" id="6954"/>
    <lineage>
        <taxon>Eukaryota</taxon>
        <taxon>Metazoa</taxon>
        <taxon>Ecdysozoa</taxon>
        <taxon>Arthropoda</taxon>
        <taxon>Chelicerata</taxon>
        <taxon>Arachnida</taxon>
        <taxon>Acari</taxon>
        <taxon>Acariformes</taxon>
        <taxon>Sarcoptiformes</taxon>
        <taxon>Astigmata</taxon>
        <taxon>Psoroptidia</taxon>
        <taxon>Analgoidea</taxon>
        <taxon>Pyroglyphidae</taxon>
        <taxon>Dermatophagoidinae</taxon>
        <taxon>Dermatophagoides</taxon>
    </lineage>
</organism>
<evidence type="ECO:0000256" key="3">
    <source>
        <dbReference type="SAM" id="SignalP"/>
    </source>
</evidence>
<evidence type="ECO:0000313" key="5">
    <source>
        <dbReference type="EMBL" id="KAH9517061.1"/>
    </source>
</evidence>
<dbReference type="EMBL" id="SDOV01000001">
    <property type="protein sequence ID" value="KAH7646553.1"/>
    <property type="molecule type" value="Genomic_DNA"/>
</dbReference>
<evidence type="ECO:0000313" key="4">
    <source>
        <dbReference type="EMBL" id="KAH7646553.1"/>
    </source>
</evidence>
<keyword evidence="6" id="KW-1185">Reference proteome</keyword>
<reference evidence="5" key="4">
    <citation type="journal article" date="2022" name="Res Sq">
        <title>Comparative Genomics Reveals Insights into the Divergent Evolution of Astigmatic Mites and Household Pest Adaptations.</title>
        <authorList>
            <person name="Xiong Q."/>
            <person name="Wan A.T.-Y."/>
            <person name="Liu X.-Y."/>
            <person name="Fung C.S.-H."/>
            <person name="Xiao X."/>
            <person name="Malainual N."/>
            <person name="Hou J."/>
            <person name="Wang L."/>
            <person name="Wang M."/>
            <person name="Yang K."/>
            <person name="Cui Y."/>
            <person name="Leung E."/>
            <person name="Nong W."/>
            <person name="Shin S.-K."/>
            <person name="Au S."/>
            <person name="Jeong K.Y."/>
            <person name="Chew F.T."/>
            <person name="Hui J."/>
            <person name="Leung T.F."/>
            <person name="Tungtrongchitr A."/>
            <person name="Zhong N."/>
            <person name="Liu Z."/>
            <person name="Tsui S."/>
        </authorList>
    </citation>
    <scope>NUCLEOTIDE SEQUENCE</scope>
    <source>
        <strain evidence="5">Derf</strain>
        <tissue evidence="5">Whole organism</tissue>
    </source>
</reference>
<gene>
    <name evidence="5" type="ORF">DERF_007761</name>
    <name evidence="4" type="ORF">HUG17_2091</name>
</gene>
<protein>
    <recommendedName>
        <fullName evidence="2">N-acetylglucosaminylphosphatidylinositol deacetylase</fullName>
        <ecNumber evidence="2">3.5.1.89</ecNumber>
    </recommendedName>
</protein>
<dbReference type="GO" id="GO:0005783">
    <property type="term" value="C:endoplasmic reticulum"/>
    <property type="evidence" value="ECO:0007669"/>
    <property type="project" value="TreeGrafter"/>
</dbReference>
<feature type="signal peptide" evidence="3">
    <location>
        <begin position="1"/>
        <end position="19"/>
    </location>
</feature>
<dbReference type="Proteomes" id="UP000828236">
    <property type="component" value="Unassembled WGS sequence"/>
</dbReference>
<evidence type="ECO:0000256" key="1">
    <source>
        <dbReference type="ARBA" id="ARBA00006066"/>
    </source>
</evidence>
<reference evidence="4" key="3">
    <citation type="journal article" date="2021" name="World Allergy Organ. J.">
        <title>Chromosome-level assembly of Dermatophagoides farinae genome and transcriptome reveals two novel allergens Der f 37 and Der f 39.</title>
        <authorList>
            <person name="Chen J."/>
            <person name="Cai Z."/>
            <person name="Fan D."/>
            <person name="Hu J."/>
            <person name="Hou Y."/>
            <person name="He Y."/>
            <person name="Zhang Z."/>
            <person name="Zhao Z."/>
            <person name="Gao P."/>
            <person name="Hu W."/>
            <person name="Sun J."/>
            <person name="Li J."/>
            <person name="Ji K."/>
        </authorList>
    </citation>
    <scope>NUCLEOTIDE SEQUENCE</scope>
    <source>
        <strain evidence="4">JKM2019</strain>
    </source>
</reference>
<dbReference type="EMBL" id="ASGP02000003">
    <property type="protein sequence ID" value="KAH9517061.1"/>
    <property type="molecule type" value="Genomic_DNA"/>
</dbReference>
<reference evidence="4" key="2">
    <citation type="submission" date="2020-06" db="EMBL/GenBank/DDBJ databases">
        <authorList>
            <person name="Ji K."/>
            <person name="Li J."/>
        </authorList>
    </citation>
    <scope>NUCLEOTIDE SEQUENCE</scope>
    <source>
        <strain evidence="4">JKM2019</strain>
        <tissue evidence="4">Whole body</tissue>
    </source>
</reference>
<dbReference type="Pfam" id="PF02585">
    <property type="entry name" value="PIG-L"/>
    <property type="match status" value="1"/>
</dbReference>
<reference evidence="5" key="1">
    <citation type="submission" date="2013-05" db="EMBL/GenBank/DDBJ databases">
        <authorList>
            <person name="Yim A.K.Y."/>
            <person name="Chan T.F."/>
            <person name="Ji K.M."/>
            <person name="Liu X.Y."/>
            <person name="Zhou J.W."/>
            <person name="Li R.Q."/>
            <person name="Yang K.Y."/>
            <person name="Li J."/>
            <person name="Li M."/>
            <person name="Law P.T.W."/>
            <person name="Wu Y.L."/>
            <person name="Cai Z.L."/>
            <person name="Qin H."/>
            <person name="Bao Y."/>
            <person name="Leung R.K.K."/>
            <person name="Ng P.K.S."/>
            <person name="Zou J."/>
            <person name="Zhong X.J."/>
            <person name="Ran P.X."/>
            <person name="Zhong N.S."/>
            <person name="Liu Z.G."/>
            <person name="Tsui S.K.W."/>
        </authorList>
    </citation>
    <scope>NUCLEOTIDE SEQUENCE</scope>
    <source>
        <strain evidence="5">Derf</strain>
        <tissue evidence="5">Whole organism</tissue>
    </source>
</reference>
<dbReference type="GO" id="GO:0000225">
    <property type="term" value="F:N-acetylglucosaminylphosphatidylinositol deacetylase activity"/>
    <property type="evidence" value="ECO:0007669"/>
    <property type="project" value="UniProtKB-EC"/>
</dbReference>
<dbReference type="Gene3D" id="3.40.50.10320">
    <property type="entry name" value="LmbE-like"/>
    <property type="match status" value="1"/>
</dbReference>